<sequence>MTLAIVWSVLSLISHALTQDIQIQALPPKVTIQENDLVVLCSIINSSRLQSLFFIELSRNATVNFTTVVSVLNDDEITWADSALQSRGAAAMGSLDFINTPYLRFTMNKDIVQCPDDFKMYKCKMSGVDSLKKIVTKESAPINIAHKVKPTVMEMPRVKILNEVYNTPYRQFPMGVAIQLTCEGQIGSDPSTTIRWCVRKEKEEGFKRWAQSAVHSEASPSGCQYTRSSTITYNLTRDDTFTRFMCESGNTGTCGTGTAIQYVNITIIRPTLIEKPRVRILNELNDTTKRQFPVRRVLQLTCKGQIGSDPNNTIGWCVQKENEEIFTKLDQAPLHSNASFNGSQYIRSSTITYILTSQDTFTKFLCESGDTGVCGTGTAIQYVNISITGKLS</sequence>
<dbReference type="Proteomes" id="UP000005408">
    <property type="component" value="Unassembled WGS sequence"/>
</dbReference>
<feature type="chain" id="PRO_5036501016" description="Ig-like domain-containing protein" evidence="1">
    <location>
        <begin position="19"/>
        <end position="392"/>
    </location>
</feature>
<reference evidence="3" key="1">
    <citation type="submission" date="2022-08" db="UniProtKB">
        <authorList>
            <consortium name="EnsemblMetazoa"/>
        </authorList>
    </citation>
    <scope>IDENTIFICATION</scope>
    <source>
        <strain evidence="3">05x7-T-G4-1.051#20</strain>
    </source>
</reference>
<protein>
    <recommendedName>
        <fullName evidence="2">Ig-like domain-containing protein</fullName>
    </recommendedName>
</protein>
<evidence type="ECO:0000313" key="3">
    <source>
        <dbReference type="EnsemblMetazoa" id="G28038.2:cds"/>
    </source>
</evidence>
<dbReference type="EnsemblMetazoa" id="G28038.2">
    <property type="protein sequence ID" value="G28038.2:cds"/>
    <property type="gene ID" value="G28038"/>
</dbReference>
<dbReference type="PROSITE" id="PS50835">
    <property type="entry name" value="IG_LIKE"/>
    <property type="match status" value="1"/>
</dbReference>
<proteinExistence type="predicted"/>
<feature type="domain" description="Ig-like" evidence="2">
    <location>
        <begin position="150"/>
        <end position="266"/>
    </location>
</feature>
<keyword evidence="1" id="KW-0732">Signal</keyword>
<evidence type="ECO:0000256" key="1">
    <source>
        <dbReference type="SAM" id="SignalP"/>
    </source>
</evidence>
<dbReference type="AlphaFoldDB" id="A0A8W8LFY2"/>
<organism evidence="3 4">
    <name type="scientific">Magallana gigas</name>
    <name type="common">Pacific oyster</name>
    <name type="synonym">Crassostrea gigas</name>
    <dbReference type="NCBI Taxonomy" id="29159"/>
    <lineage>
        <taxon>Eukaryota</taxon>
        <taxon>Metazoa</taxon>
        <taxon>Spiralia</taxon>
        <taxon>Lophotrochozoa</taxon>
        <taxon>Mollusca</taxon>
        <taxon>Bivalvia</taxon>
        <taxon>Autobranchia</taxon>
        <taxon>Pteriomorphia</taxon>
        <taxon>Ostreida</taxon>
        <taxon>Ostreoidea</taxon>
        <taxon>Ostreidae</taxon>
        <taxon>Magallana</taxon>
    </lineage>
</organism>
<accession>A0A8W8LFY2</accession>
<name>A0A8W8LFY2_MAGGI</name>
<dbReference type="InterPro" id="IPR007110">
    <property type="entry name" value="Ig-like_dom"/>
</dbReference>
<evidence type="ECO:0000259" key="2">
    <source>
        <dbReference type="PROSITE" id="PS50835"/>
    </source>
</evidence>
<evidence type="ECO:0000313" key="4">
    <source>
        <dbReference type="Proteomes" id="UP000005408"/>
    </source>
</evidence>
<keyword evidence="4" id="KW-1185">Reference proteome</keyword>
<feature type="signal peptide" evidence="1">
    <location>
        <begin position="1"/>
        <end position="18"/>
    </location>
</feature>